<gene>
    <name evidence="2" type="ORF">CCMP2556_LOCUS5020</name>
</gene>
<proteinExistence type="predicted"/>
<evidence type="ECO:0000256" key="1">
    <source>
        <dbReference type="SAM" id="MobiDB-lite"/>
    </source>
</evidence>
<name>A0ABP0I8D9_9DINO</name>
<organism evidence="2 3">
    <name type="scientific">Durusdinium trenchii</name>
    <dbReference type="NCBI Taxonomy" id="1381693"/>
    <lineage>
        <taxon>Eukaryota</taxon>
        <taxon>Sar</taxon>
        <taxon>Alveolata</taxon>
        <taxon>Dinophyceae</taxon>
        <taxon>Suessiales</taxon>
        <taxon>Symbiodiniaceae</taxon>
        <taxon>Durusdinium</taxon>
    </lineage>
</organism>
<reference evidence="2 3" key="1">
    <citation type="submission" date="2024-02" db="EMBL/GenBank/DDBJ databases">
        <authorList>
            <person name="Chen Y."/>
            <person name="Shah S."/>
            <person name="Dougan E. K."/>
            <person name="Thang M."/>
            <person name="Chan C."/>
        </authorList>
    </citation>
    <scope>NUCLEOTIDE SEQUENCE [LARGE SCALE GENOMIC DNA]</scope>
</reference>
<dbReference type="Proteomes" id="UP001642484">
    <property type="component" value="Unassembled WGS sequence"/>
</dbReference>
<sequence>MAPLDTDGALRSMCRVVAQLLHPDQKELEQSDHNDCLDVCQKLLQTEPKTSEQSSEVNVKINSELHLSRLRTEPVTVSTSRQPEQAQPKQKNPGGLSTWAKEEAVRHFRENLAIDDKWSNGWSYARSELCVAHFRKLLDCWYPGRKDFWKECQDFCKEWAGWQSGPPRCRPLSAGRLNNYLSHLHRGSTHRMEEILPTPEIMAAVHRYGIRVSDIRLTSPSIFEVCQAWTGLDWRVGHAADPCPWPVPHVEQLPLL</sequence>
<dbReference type="EMBL" id="CAXAMN010002114">
    <property type="protein sequence ID" value="CAK8997852.1"/>
    <property type="molecule type" value="Genomic_DNA"/>
</dbReference>
<evidence type="ECO:0000313" key="3">
    <source>
        <dbReference type="Proteomes" id="UP001642484"/>
    </source>
</evidence>
<protein>
    <submittedName>
        <fullName evidence="2">Uncharacterized protein</fullName>
    </submittedName>
</protein>
<evidence type="ECO:0000313" key="2">
    <source>
        <dbReference type="EMBL" id="CAK8997852.1"/>
    </source>
</evidence>
<keyword evidence="3" id="KW-1185">Reference proteome</keyword>
<accession>A0ABP0I8D9</accession>
<comment type="caution">
    <text evidence="2">The sequence shown here is derived from an EMBL/GenBank/DDBJ whole genome shotgun (WGS) entry which is preliminary data.</text>
</comment>
<feature type="region of interest" description="Disordered" evidence="1">
    <location>
        <begin position="71"/>
        <end position="97"/>
    </location>
</feature>
<feature type="compositionally biased region" description="Polar residues" evidence="1">
    <location>
        <begin position="75"/>
        <end position="90"/>
    </location>
</feature>